<dbReference type="PROSITE" id="PS50093">
    <property type="entry name" value="PKD"/>
    <property type="match status" value="1"/>
</dbReference>
<dbReference type="PROSITE" id="PS51257">
    <property type="entry name" value="PROKAR_LIPOPROTEIN"/>
    <property type="match status" value="1"/>
</dbReference>
<dbReference type="SMART" id="SM00089">
    <property type="entry name" value="PKD"/>
    <property type="match status" value="1"/>
</dbReference>
<dbReference type="Pfam" id="PF00754">
    <property type="entry name" value="F5_F8_type_C"/>
    <property type="match status" value="1"/>
</dbReference>
<dbReference type="CDD" id="cd06547">
    <property type="entry name" value="GH85_ENGase"/>
    <property type="match status" value="1"/>
</dbReference>
<dbReference type="PANTHER" id="PTHR13246:SF1">
    <property type="entry name" value="CYTOSOLIC ENDO-BETA-N-ACETYLGLUCOSAMINIDASE"/>
    <property type="match status" value="1"/>
</dbReference>
<dbReference type="InterPro" id="IPR032979">
    <property type="entry name" value="ENGase"/>
</dbReference>
<sequence>MNKKRMTQSSMILMLMSTGLVISGCSNSKSANDFVYSETPSSKIDRGMDNQPESSYWFPEDFLAWDFNNDPDAKYNVSNIPLAKRVDKKELTPSNDIQDKQTKVVALSIMNSSTSGNSPFGINTFDANVFSYWQYIDQLVYWGGSSGEGIIVPPSPDVIDASHKNGVPVLGTIFFPQTEHGGKIEWLEEFLQKDDSGHFPAVDKMIEVAETYGFDGWFINQETDNLVTSFDDVKDGKETEESTEEGLTKEHATLMMELIKEFKETAPETLDIMWYDSMTSEGKMDWQNALTDANKSYLVDSEMNPLSDSMFLNFWWNTEKFAKDELLKESNIKAQKEGIDPYSLYAGIDVQENGYSTPVKWDLFMNEKGKPYTSLGLYVPSWTYASTDNPDDFQMKENIFWVNSQSDPRQATLPKEGEWPGISTFSIEQTAITSVPFKTNFNLGNGYNYFIDGEKVSSRNWNNRSLQDIMPTYRWEIDYGKGNDGSMSIDYADAYNGGNSLKYRGNMKKNATNNIHLYRTNMTIDKNNVISTTAKANEETELNLVATLKDGKKQVLSPNGAIKEDWTRVTYDTDKLVGKTITDISYEWKTTSDAPDYEFKLGELSVLPKEEKSVMDIKKLSIEDAIFDEEESNFAGVRLSWESDKIDGLSHYDIYQVNDDKSRSFIGATLSSTHYINALERVGESNKTTLEVVPVDVFGKRGKQTETVVLEWPDNSLPKADFTASQTLIAPGQEVTFTNQSTDNTDEIIWEFEGGDIKSSTKENPIVTFDKEGSYKVKLTAKNKSGESVMEQEKFIVVSEKVKDELEKLSTKDSHVEASSFINDGEAPQFVLDGNLETKWCAVGSAPHDIIIDLGAVKTVSQVNIFHAEAGGESPDMNSKAYKIEVSEDGKEYKQVKRVISNTASETIDTFAPVKAQYVRLTLDKPSQGADSAARIYGIDILGIKE</sequence>
<name>A0ABY5P0T6_9ENTE</name>
<dbReference type="InterPro" id="IPR005201">
    <property type="entry name" value="TIM_ENGase"/>
</dbReference>
<dbReference type="InterPro" id="IPR000421">
    <property type="entry name" value="FA58C"/>
</dbReference>
<dbReference type="InterPro" id="IPR022409">
    <property type="entry name" value="PKD/Chitinase_dom"/>
</dbReference>
<evidence type="ECO:0000313" key="3">
    <source>
        <dbReference type="EMBL" id="UUV99248.1"/>
    </source>
</evidence>
<dbReference type="Pfam" id="PF03644">
    <property type="entry name" value="Glyco_hydro_85"/>
    <property type="match status" value="1"/>
</dbReference>
<dbReference type="EMBL" id="CP102451">
    <property type="protein sequence ID" value="UUV99248.1"/>
    <property type="molecule type" value="Genomic_DNA"/>
</dbReference>
<organism evidence="3 4">
    <name type="scientific">Vagococcus luciliae</name>
    <dbReference type="NCBI Taxonomy" id="2920380"/>
    <lineage>
        <taxon>Bacteria</taxon>
        <taxon>Bacillati</taxon>
        <taxon>Bacillota</taxon>
        <taxon>Bacilli</taxon>
        <taxon>Lactobacillales</taxon>
        <taxon>Enterococcaceae</taxon>
        <taxon>Vagococcus</taxon>
    </lineage>
</organism>
<dbReference type="PANTHER" id="PTHR13246">
    <property type="entry name" value="ENDO BETA N-ACETYLGLUCOSAMINIDASE"/>
    <property type="match status" value="1"/>
</dbReference>
<dbReference type="InterPro" id="IPR054110">
    <property type="entry name" value="EndoD-like_D2"/>
</dbReference>
<dbReference type="InterPro" id="IPR035986">
    <property type="entry name" value="PKD_dom_sf"/>
</dbReference>
<dbReference type="Gene3D" id="2.60.40.10">
    <property type="entry name" value="Immunoglobulins"/>
    <property type="match status" value="2"/>
</dbReference>
<feature type="domain" description="F5/8 type C" evidence="1">
    <location>
        <begin position="799"/>
        <end position="944"/>
    </location>
</feature>
<evidence type="ECO:0000313" key="4">
    <source>
        <dbReference type="Proteomes" id="UP001058273"/>
    </source>
</evidence>
<evidence type="ECO:0000259" key="1">
    <source>
        <dbReference type="PROSITE" id="PS50022"/>
    </source>
</evidence>
<dbReference type="InterPro" id="IPR008979">
    <property type="entry name" value="Galactose-bd-like_sf"/>
</dbReference>
<dbReference type="SUPFAM" id="SSF49299">
    <property type="entry name" value="PKD domain"/>
    <property type="match status" value="1"/>
</dbReference>
<proteinExistence type="predicted"/>
<dbReference type="Gene3D" id="2.60.120.260">
    <property type="entry name" value="Galactose-binding domain-like"/>
    <property type="match status" value="2"/>
</dbReference>
<dbReference type="CDD" id="cd00146">
    <property type="entry name" value="PKD"/>
    <property type="match status" value="1"/>
</dbReference>
<dbReference type="Proteomes" id="UP001058273">
    <property type="component" value="Chromosome"/>
</dbReference>
<reference evidence="3" key="1">
    <citation type="submission" date="2022-08" db="EMBL/GenBank/DDBJ databases">
        <title>Genome sequence of Vagococcus luciliae DSM 112651.</title>
        <authorList>
            <person name="Juan G."/>
            <person name="Anja P."/>
            <person name="Rolf D."/>
            <person name="Kampfer P."/>
            <person name="Vilcinskas A."/>
        </authorList>
    </citation>
    <scope>NUCLEOTIDE SEQUENCE</scope>
    <source>
        <strain evidence="3">G314FT</strain>
    </source>
</reference>
<feature type="domain" description="PKD" evidence="2">
    <location>
        <begin position="718"/>
        <end position="786"/>
    </location>
</feature>
<evidence type="ECO:0008006" key="5">
    <source>
        <dbReference type="Google" id="ProtNLM"/>
    </source>
</evidence>
<dbReference type="RefSeq" id="WP_257699904.1">
    <property type="nucleotide sequence ID" value="NZ_CP102451.1"/>
</dbReference>
<dbReference type="Pfam" id="PF21910">
    <property type="entry name" value="GH85_C"/>
    <property type="match status" value="1"/>
</dbReference>
<protein>
    <recommendedName>
        <fullName evidence="5">Mannosyl-glycoprotein endo-beta-N-acetylglucosaminidase</fullName>
    </recommendedName>
</protein>
<dbReference type="Gene3D" id="3.20.20.80">
    <property type="entry name" value="Glycosidases"/>
    <property type="match status" value="1"/>
</dbReference>
<accession>A0ABY5P0T6</accession>
<reference evidence="3" key="2">
    <citation type="submission" date="2022-08" db="EMBL/GenBank/DDBJ databases">
        <authorList>
            <person name="Poehlein A."/>
            <person name="Guzman J."/>
            <person name="Daniel R."/>
            <person name="Vilcinskas A."/>
        </authorList>
    </citation>
    <scope>NUCLEOTIDE SEQUENCE</scope>
    <source>
        <strain evidence="3">G314FT</strain>
    </source>
</reference>
<dbReference type="Pfam" id="PF18911">
    <property type="entry name" value="PKD_4"/>
    <property type="match status" value="1"/>
</dbReference>
<evidence type="ECO:0000259" key="2">
    <source>
        <dbReference type="PROSITE" id="PS50093"/>
    </source>
</evidence>
<dbReference type="PROSITE" id="PS50022">
    <property type="entry name" value="FA58C_3"/>
    <property type="match status" value="1"/>
</dbReference>
<dbReference type="InterPro" id="IPR000601">
    <property type="entry name" value="PKD_dom"/>
</dbReference>
<keyword evidence="4" id="KW-1185">Reference proteome</keyword>
<gene>
    <name evidence="3" type="ORF">G314FT_14090</name>
</gene>
<dbReference type="SUPFAM" id="SSF49785">
    <property type="entry name" value="Galactose-binding domain-like"/>
    <property type="match status" value="1"/>
</dbReference>
<dbReference type="InterPro" id="IPR013783">
    <property type="entry name" value="Ig-like_fold"/>
</dbReference>